<proteinExistence type="predicted"/>
<dbReference type="HOGENOM" id="CLU_198451_0_0_6"/>
<gene>
    <name evidence="2" type="ORF">XBP1_2720051</name>
</gene>
<protein>
    <submittedName>
        <fullName evidence="2">Uncharacterized protein</fullName>
    </submittedName>
</protein>
<dbReference type="AlphaFoldDB" id="A0A077N656"/>
<accession>A0A077N656</accession>
<dbReference type="Proteomes" id="UP000028511">
    <property type="component" value="Unassembled WGS sequence"/>
</dbReference>
<name>A0A077N656_XENBV</name>
<sequence length="56" mass="6080">MKAHFSDNSLIFNQTPDLASAYNLSVSDTDSQTLCGSNADSQNLHNSIRGVPKRVI</sequence>
<reference evidence="2" key="1">
    <citation type="submission" date="2013-07" db="EMBL/GenBank/DDBJ databases">
        <title>Sub-species coevolution in mutualistic symbiosis.</title>
        <authorList>
            <person name="Murfin K."/>
            <person name="Klassen J."/>
            <person name="Lee M."/>
            <person name="Forst S."/>
            <person name="Stock P."/>
            <person name="Goodrich-Blair H."/>
        </authorList>
    </citation>
    <scope>NUCLEOTIDE SEQUENCE [LARGE SCALE GENOMIC DNA]</scope>
    <source>
        <strain evidence="2">Puntauvense</strain>
    </source>
</reference>
<organism evidence="2">
    <name type="scientific">Xenorhabdus bovienii str. puntauvense</name>
    <dbReference type="NCBI Taxonomy" id="1398201"/>
    <lineage>
        <taxon>Bacteria</taxon>
        <taxon>Pseudomonadati</taxon>
        <taxon>Pseudomonadota</taxon>
        <taxon>Gammaproteobacteria</taxon>
        <taxon>Enterobacterales</taxon>
        <taxon>Morganellaceae</taxon>
        <taxon>Xenorhabdus</taxon>
    </lineage>
</organism>
<evidence type="ECO:0000256" key="1">
    <source>
        <dbReference type="SAM" id="MobiDB-lite"/>
    </source>
</evidence>
<feature type="compositionally biased region" description="Polar residues" evidence="1">
    <location>
        <begin position="35"/>
        <end position="46"/>
    </location>
</feature>
<comment type="caution">
    <text evidence="2">The sequence shown here is derived from an EMBL/GenBank/DDBJ whole genome shotgun (WGS) entry which is preliminary data.</text>
</comment>
<feature type="region of interest" description="Disordered" evidence="1">
    <location>
        <begin position="35"/>
        <end position="56"/>
    </location>
</feature>
<evidence type="ECO:0000313" key="2">
    <source>
        <dbReference type="EMBL" id="CDG97701.1"/>
    </source>
</evidence>
<dbReference type="EMBL" id="CBSW010000193">
    <property type="protein sequence ID" value="CDG97701.1"/>
    <property type="molecule type" value="Genomic_DNA"/>
</dbReference>